<dbReference type="AlphaFoldDB" id="A0A852VUT7"/>
<keyword evidence="1 2" id="KW-0238">DNA-binding</keyword>
<dbReference type="InterPro" id="IPR009057">
    <property type="entry name" value="Homeodomain-like_sf"/>
</dbReference>
<dbReference type="Gene3D" id="1.10.357.10">
    <property type="entry name" value="Tetracycline Repressor, domain 2"/>
    <property type="match status" value="1"/>
</dbReference>
<organism evidence="4 5">
    <name type="scientific">Janibacter cremeus</name>
    <dbReference type="NCBI Taxonomy" id="1285192"/>
    <lineage>
        <taxon>Bacteria</taxon>
        <taxon>Bacillati</taxon>
        <taxon>Actinomycetota</taxon>
        <taxon>Actinomycetes</taxon>
        <taxon>Micrococcales</taxon>
        <taxon>Intrasporangiaceae</taxon>
        <taxon>Janibacter</taxon>
    </lineage>
</organism>
<evidence type="ECO:0000313" key="4">
    <source>
        <dbReference type="EMBL" id="NYF97555.1"/>
    </source>
</evidence>
<dbReference type="InterPro" id="IPR041347">
    <property type="entry name" value="MftR_C"/>
</dbReference>
<proteinExistence type="predicted"/>
<reference evidence="4 5" key="1">
    <citation type="submission" date="2020-07" db="EMBL/GenBank/DDBJ databases">
        <title>Sequencing the genomes of 1000 actinobacteria strains.</title>
        <authorList>
            <person name="Klenk H.-P."/>
        </authorList>
    </citation>
    <scope>NUCLEOTIDE SEQUENCE [LARGE SCALE GENOMIC DNA]</scope>
    <source>
        <strain evidence="4 5">DSM 26154</strain>
    </source>
</reference>
<evidence type="ECO:0000256" key="1">
    <source>
        <dbReference type="ARBA" id="ARBA00023125"/>
    </source>
</evidence>
<feature type="domain" description="HTH tetR-type" evidence="3">
    <location>
        <begin position="19"/>
        <end position="79"/>
    </location>
</feature>
<dbReference type="PROSITE" id="PS50977">
    <property type="entry name" value="HTH_TETR_2"/>
    <property type="match status" value="1"/>
</dbReference>
<gene>
    <name evidence="4" type="ORF">BJY20_000947</name>
</gene>
<sequence length="212" mass="22722">MPTAEDTIAPLGRRERKKAETRRAIRGAALEIALEVGLDGLTVARISEVADIAPRTFFNYFSCKEDALVTDGVGAAPQLRAALVARPHGEAPIDSLRAAIIDSPLVAGMEASRGQALQRQRLIQADVGLLARQLAQFSTVERAFAEGIAERMDVDPGDLRPATLAAIALGIVRVAIRRWVADDSHPLTDLIASGFDLLQQGVLTEATNAPRR</sequence>
<dbReference type="RefSeq" id="WP_185990473.1">
    <property type="nucleotide sequence ID" value="NZ_JACCAE010000001.1"/>
</dbReference>
<dbReference type="Pfam" id="PF00440">
    <property type="entry name" value="TetR_N"/>
    <property type="match status" value="1"/>
</dbReference>
<dbReference type="Gene3D" id="1.10.10.60">
    <property type="entry name" value="Homeodomain-like"/>
    <property type="match status" value="1"/>
</dbReference>
<dbReference type="GO" id="GO:0003677">
    <property type="term" value="F:DNA binding"/>
    <property type="evidence" value="ECO:0007669"/>
    <property type="project" value="UniProtKB-UniRule"/>
</dbReference>
<evidence type="ECO:0000256" key="2">
    <source>
        <dbReference type="PROSITE-ProRule" id="PRU00335"/>
    </source>
</evidence>
<dbReference type="InterPro" id="IPR001647">
    <property type="entry name" value="HTH_TetR"/>
</dbReference>
<keyword evidence="5" id="KW-1185">Reference proteome</keyword>
<dbReference type="Pfam" id="PF17754">
    <property type="entry name" value="TetR_C_14"/>
    <property type="match status" value="1"/>
</dbReference>
<feature type="DNA-binding region" description="H-T-H motif" evidence="2">
    <location>
        <begin position="42"/>
        <end position="61"/>
    </location>
</feature>
<accession>A0A852VUT7</accession>
<evidence type="ECO:0000313" key="5">
    <source>
        <dbReference type="Proteomes" id="UP000554054"/>
    </source>
</evidence>
<protein>
    <submittedName>
        <fullName evidence="4">AcrR family transcriptional regulator</fullName>
    </submittedName>
</protein>
<dbReference type="EMBL" id="JACCAE010000001">
    <property type="protein sequence ID" value="NYF97555.1"/>
    <property type="molecule type" value="Genomic_DNA"/>
</dbReference>
<name>A0A852VUT7_9MICO</name>
<comment type="caution">
    <text evidence="4">The sequence shown here is derived from an EMBL/GenBank/DDBJ whole genome shotgun (WGS) entry which is preliminary data.</text>
</comment>
<evidence type="ECO:0000259" key="3">
    <source>
        <dbReference type="PROSITE" id="PS50977"/>
    </source>
</evidence>
<dbReference type="Proteomes" id="UP000554054">
    <property type="component" value="Unassembled WGS sequence"/>
</dbReference>
<dbReference type="SUPFAM" id="SSF46689">
    <property type="entry name" value="Homeodomain-like"/>
    <property type="match status" value="1"/>
</dbReference>